<sequence>EKFQEAHTNKKPTLYSPTFLTSRHGYFLGLSICLFGDGKGKY</sequence>
<dbReference type="EMBL" id="CAJOBJ010127706">
    <property type="protein sequence ID" value="CAF4707396.1"/>
    <property type="molecule type" value="Genomic_DNA"/>
</dbReference>
<evidence type="ECO:0000313" key="2">
    <source>
        <dbReference type="Proteomes" id="UP000681720"/>
    </source>
</evidence>
<name>A0A8S3A7B9_9BILA</name>
<dbReference type="InterPro" id="IPR008974">
    <property type="entry name" value="TRAF-like"/>
</dbReference>
<dbReference type="Gene3D" id="2.60.210.10">
    <property type="entry name" value="Apoptosis, Tumor Necrosis Factor Receptor Associated Protein 2, Chain A"/>
    <property type="match status" value="1"/>
</dbReference>
<feature type="non-terminal residue" evidence="1">
    <location>
        <position position="1"/>
    </location>
</feature>
<comment type="caution">
    <text evidence="1">The sequence shown here is derived from an EMBL/GenBank/DDBJ whole genome shotgun (WGS) entry which is preliminary data.</text>
</comment>
<dbReference type="AlphaFoldDB" id="A0A8S3A7B9"/>
<evidence type="ECO:0000313" key="1">
    <source>
        <dbReference type="EMBL" id="CAF4707396.1"/>
    </source>
</evidence>
<proteinExistence type="predicted"/>
<reference evidence="1" key="1">
    <citation type="submission" date="2021-02" db="EMBL/GenBank/DDBJ databases">
        <authorList>
            <person name="Nowell W R."/>
        </authorList>
    </citation>
    <scope>NUCLEOTIDE SEQUENCE</scope>
</reference>
<dbReference type="Proteomes" id="UP000681720">
    <property type="component" value="Unassembled WGS sequence"/>
</dbReference>
<organism evidence="1 2">
    <name type="scientific">Rotaria magnacalcarata</name>
    <dbReference type="NCBI Taxonomy" id="392030"/>
    <lineage>
        <taxon>Eukaryota</taxon>
        <taxon>Metazoa</taxon>
        <taxon>Spiralia</taxon>
        <taxon>Gnathifera</taxon>
        <taxon>Rotifera</taxon>
        <taxon>Eurotatoria</taxon>
        <taxon>Bdelloidea</taxon>
        <taxon>Philodinida</taxon>
        <taxon>Philodinidae</taxon>
        <taxon>Rotaria</taxon>
    </lineage>
</organism>
<gene>
    <name evidence="1" type="ORF">GIL414_LOCUS43310</name>
</gene>
<protein>
    <submittedName>
        <fullName evidence="1">Uncharacterized protein</fullName>
    </submittedName>
</protein>
<accession>A0A8S3A7B9</accession>
<dbReference type="SUPFAM" id="SSF49599">
    <property type="entry name" value="TRAF domain-like"/>
    <property type="match status" value="1"/>
</dbReference>